<dbReference type="AlphaFoldDB" id="A0A7W6ES09"/>
<dbReference type="EMBL" id="JACIBY010000009">
    <property type="protein sequence ID" value="MBB3840133.1"/>
    <property type="molecule type" value="Genomic_DNA"/>
</dbReference>
<name>A0A7W6ES09_9BACT</name>
<keyword evidence="2" id="KW-1185">Reference proteome</keyword>
<protein>
    <submittedName>
        <fullName evidence="1">Uncharacterized protein</fullName>
    </submittedName>
</protein>
<gene>
    <name evidence="1" type="ORF">FHS57_004146</name>
</gene>
<proteinExistence type="predicted"/>
<sequence>MKWLYTSPKIYIPNKKTINVSISLPSIYFLHQKCTNYYIKWLVIDMNICLYSINDKEGQILLKSPLSIIMPFYKQTLFHRYTTG</sequence>
<comment type="caution">
    <text evidence="1">The sequence shown here is derived from an EMBL/GenBank/DDBJ whole genome shotgun (WGS) entry which is preliminary data.</text>
</comment>
<organism evidence="1 2">
    <name type="scientific">Runella defluvii</name>
    <dbReference type="NCBI Taxonomy" id="370973"/>
    <lineage>
        <taxon>Bacteria</taxon>
        <taxon>Pseudomonadati</taxon>
        <taxon>Bacteroidota</taxon>
        <taxon>Cytophagia</taxon>
        <taxon>Cytophagales</taxon>
        <taxon>Spirosomataceae</taxon>
        <taxon>Runella</taxon>
    </lineage>
</organism>
<reference evidence="1 2" key="1">
    <citation type="submission" date="2020-08" db="EMBL/GenBank/DDBJ databases">
        <title>Genomic Encyclopedia of Type Strains, Phase IV (KMG-IV): sequencing the most valuable type-strain genomes for metagenomic binning, comparative biology and taxonomic classification.</title>
        <authorList>
            <person name="Goeker M."/>
        </authorList>
    </citation>
    <scope>NUCLEOTIDE SEQUENCE [LARGE SCALE GENOMIC DNA]</scope>
    <source>
        <strain evidence="1 2">DSM 17976</strain>
    </source>
</reference>
<evidence type="ECO:0000313" key="2">
    <source>
        <dbReference type="Proteomes" id="UP000541352"/>
    </source>
</evidence>
<dbReference type="Proteomes" id="UP000541352">
    <property type="component" value="Unassembled WGS sequence"/>
</dbReference>
<accession>A0A7W6ES09</accession>
<evidence type="ECO:0000313" key="1">
    <source>
        <dbReference type="EMBL" id="MBB3840133.1"/>
    </source>
</evidence>